<comment type="caution">
    <text evidence="1">The sequence shown here is derived from an EMBL/GenBank/DDBJ whole genome shotgun (WGS) entry which is preliminary data.</text>
</comment>
<dbReference type="EMBL" id="JBJUIK010000011">
    <property type="protein sequence ID" value="KAL3513455.1"/>
    <property type="molecule type" value="Genomic_DNA"/>
</dbReference>
<keyword evidence="2" id="KW-1185">Reference proteome</keyword>
<evidence type="ECO:0000313" key="1">
    <source>
        <dbReference type="EMBL" id="KAL3513455.1"/>
    </source>
</evidence>
<accession>A0ABD2Z1S8</accession>
<reference evidence="1 2" key="1">
    <citation type="submission" date="2024-11" db="EMBL/GenBank/DDBJ databases">
        <title>A near-complete genome assembly of Cinchona calisaya.</title>
        <authorList>
            <person name="Lian D.C."/>
            <person name="Zhao X.W."/>
            <person name="Wei L."/>
        </authorList>
    </citation>
    <scope>NUCLEOTIDE SEQUENCE [LARGE SCALE GENOMIC DNA]</scope>
    <source>
        <tissue evidence="1">Nenye</tissue>
    </source>
</reference>
<proteinExistence type="predicted"/>
<sequence length="72" mass="7719">MVNYLWSNMVNHSILKKHGELLSVERLSQVETTQRATMTHLGTGTTLFPPILPPARLGFDDGGQAGSIGAVG</sequence>
<evidence type="ECO:0000313" key="2">
    <source>
        <dbReference type="Proteomes" id="UP001630127"/>
    </source>
</evidence>
<name>A0ABD2Z1S8_9GENT</name>
<gene>
    <name evidence="1" type="ORF">ACH5RR_026172</name>
</gene>
<protein>
    <submittedName>
        <fullName evidence="1">Uncharacterized protein</fullName>
    </submittedName>
</protein>
<organism evidence="1 2">
    <name type="scientific">Cinchona calisaya</name>
    <dbReference type="NCBI Taxonomy" id="153742"/>
    <lineage>
        <taxon>Eukaryota</taxon>
        <taxon>Viridiplantae</taxon>
        <taxon>Streptophyta</taxon>
        <taxon>Embryophyta</taxon>
        <taxon>Tracheophyta</taxon>
        <taxon>Spermatophyta</taxon>
        <taxon>Magnoliopsida</taxon>
        <taxon>eudicotyledons</taxon>
        <taxon>Gunneridae</taxon>
        <taxon>Pentapetalae</taxon>
        <taxon>asterids</taxon>
        <taxon>lamiids</taxon>
        <taxon>Gentianales</taxon>
        <taxon>Rubiaceae</taxon>
        <taxon>Cinchonoideae</taxon>
        <taxon>Cinchoneae</taxon>
        <taxon>Cinchona</taxon>
    </lineage>
</organism>
<dbReference type="AlphaFoldDB" id="A0ABD2Z1S8"/>
<dbReference type="Proteomes" id="UP001630127">
    <property type="component" value="Unassembled WGS sequence"/>
</dbReference>